<dbReference type="PANTHER" id="PTHR46093:SF18">
    <property type="entry name" value="FIBRONECTIN TYPE-III DOMAIN-CONTAINING PROTEIN"/>
    <property type="match status" value="1"/>
</dbReference>
<keyword evidence="2" id="KW-0677">Repeat</keyword>
<dbReference type="PANTHER" id="PTHR46093">
    <property type="entry name" value="ACYL-COA-BINDING DOMAIN-CONTAINING PROTEIN 5"/>
    <property type="match status" value="1"/>
</dbReference>
<organism evidence="5 6">
    <name type="scientific">Plasmodium chabaudi adami</name>
    <dbReference type="NCBI Taxonomy" id="5826"/>
    <lineage>
        <taxon>Eukaryota</taxon>
        <taxon>Sar</taxon>
        <taxon>Alveolata</taxon>
        <taxon>Apicomplexa</taxon>
        <taxon>Aconoidasida</taxon>
        <taxon>Haemosporida</taxon>
        <taxon>Plasmodiidae</taxon>
        <taxon>Plasmodium</taxon>
        <taxon>Plasmodium (Vinckeia)</taxon>
    </lineage>
</organism>
<dbReference type="SUPFAM" id="SSF50965">
    <property type="entry name" value="Galactose oxidase, central domain"/>
    <property type="match status" value="1"/>
</dbReference>
<dbReference type="Pfam" id="PF24681">
    <property type="entry name" value="Kelch_KLHDC2_KLHL20_DRC7"/>
    <property type="match status" value="1"/>
</dbReference>
<feature type="compositionally biased region" description="Polar residues" evidence="4">
    <location>
        <begin position="90"/>
        <end position="105"/>
    </location>
</feature>
<keyword evidence="1" id="KW-0880">Kelch repeat</keyword>
<reference evidence="5 6" key="1">
    <citation type="submission" date="2016-08" db="EMBL/GenBank/DDBJ databases">
        <authorList>
            <consortium name="Pathogen Informatics"/>
        </authorList>
    </citation>
    <scope>NUCLEOTIDE SEQUENCE [LARGE SCALE GENOMIC DNA]</scope>
    <source>
        <strain evidence="5 6">DS</strain>
    </source>
</reference>
<dbReference type="InterPro" id="IPR011043">
    <property type="entry name" value="Gal_Oxase/kelch_b-propeller"/>
</dbReference>
<sequence length="565" mass="64649">MDMFSTAPDDLNHDEIRNETLKDDLKENEFKSEGINNEINIKKDVTDLEKENNITPSVIEQVKKDLKMNIVENEKNIGLTNGENHENHENSQNLQNSQNPENLNEQMKGPKIALNMDVSNQNTISSKGFLSPPAFHITEIMHNEKCLKKTKGHITVEINGDICVYGGMEQNVCIDNFVRYVPGINLFEKMRLNSEDIPYRAFHSGNVITEDNKKYIVVFGGINVQNSITDETYKFDFQARKWENIKNEYRPPPRYKHSSFSFDDVLYIHGGLDVENQLLSDLWCLSKNTWTQVKQVGPKPEARYGHSLMLAPYEKTKIAFLFGGNKQGFNSALSDVWMFNINTNMWKELRQFSGSKPCARWGHSAALIDNEWMVIYGGFTNGWIENYALSDMYAMNIYNFSWYEIDISSSKVFNRGYFGSLCLLPYKKSLHVFGGTNGSNECSDVFSMSPLATYASYKALTGRIEQLHTKIKHIDENGNENGNENENANINLAEFESKFSELKNEVNNINNMMRAFESKFAALEKLNEQCGKLLSKNISSEALEKLEKRIMKLESSNALMKHDSI</sequence>
<evidence type="ECO:0000256" key="3">
    <source>
        <dbReference type="SAM" id="Coils"/>
    </source>
</evidence>
<evidence type="ECO:0000313" key="6">
    <source>
        <dbReference type="Proteomes" id="UP000507536"/>
    </source>
</evidence>
<dbReference type="Gene3D" id="2.120.10.80">
    <property type="entry name" value="Kelch-type beta propeller"/>
    <property type="match status" value="2"/>
</dbReference>
<dbReference type="EMBL" id="LT608189">
    <property type="protein sequence ID" value="SCM21119.1"/>
    <property type="molecule type" value="Genomic_DNA"/>
</dbReference>
<name>A0A1C6YCS2_PLACE</name>
<proteinExistence type="predicted"/>
<protein>
    <recommendedName>
        <fullName evidence="7">Kelch protein</fullName>
    </recommendedName>
</protein>
<dbReference type="Proteomes" id="UP000507536">
    <property type="component" value="Chromosome 9"/>
</dbReference>
<evidence type="ECO:0000313" key="5">
    <source>
        <dbReference type="EMBL" id="SCM21119.1"/>
    </source>
</evidence>
<dbReference type="InterPro" id="IPR015915">
    <property type="entry name" value="Kelch-typ_b-propeller"/>
</dbReference>
<gene>
    <name evidence="5" type="ORF">PCHDS_000205500</name>
</gene>
<accession>A0A1C6YCS2</accession>
<feature type="coiled-coil region" evidence="3">
    <location>
        <begin position="485"/>
        <end position="563"/>
    </location>
</feature>
<evidence type="ECO:0008006" key="7">
    <source>
        <dbReference type="Google" id="ProtNLM"/>
    </source>
</evidence>
<evidence type="ECO:0000256" key="1">
    <source>
        <dbReference type="ARBA" id="ARBA00022441"/>
    </source>
</evidence>
<feature type="region of interest" description="Disordered" evidence="4">
    <location>
        <begin position="79"/>
        <end position="105"/>
    </location>
</feature>
<keyword evidence="3" id="KW-0175">Coiled coil</keyword>
<dbReference type="AlphaFoldDB" id="A0A1C6YCS2"/>
<evidence type="ECO:0000256" key="4">
    <source>
        <dbReference type="SAM" id="MobiDB-lite"/>
    </source>
</evidence>
<evidence type="ECO:0000256" key="2">
    <source>
        <dbReference type="ARBA" id="ARBA00022737"/>
    </source>
</evidence>